<dbReference type="FunFam" id="3.30.70.100:FF:000001">
    <property type="entry name" value="ATPase copper transporting beta"/>
    <property type="match status" value="1"/>
</dbReference>
<dbReference type="PANTHER" id="PTHR22814">
    <property type="entry name" value="COPPER TRANSPORT PROTEIN ATOX1-RELATED"/>
    <property type="match status" value="1"/>
</dbReference>
<dbReference type="KEGG" id="tra:Trad_0532"/>
<dbReference type="eggNOG" id="COG2608">
    <property type="taxonomic scope" value="Bacteria"/>
</dbReference>
<organism evidence="3 4">
    <name type="scientific">Truepera radiovictrix (strain DSM 17093 / CIP 108686 / LMG 22925 / RQ-24)</name>
    <dbReference type="NCBI Taxonomy" id="649638"/>
    <lineage>
        <taxon>Bacteria</taxon>
        <taxon>Thermotogati</taxon>
        <taxon>Deinococcota</taxon>
        <taxon>Deinococci</taxon>
        <taxon>Trueperales</taxon>
        <taxon>Trueperaceae</taxon>
        <taxon>Truepera</taxon>
    </lineage>
</organism>
<dbReference type="Gene3D" id="3.30.70.100">
    <property type="match status" value="1"/>
</dbReference>
<dbReference type="Pfam" id="PF00403">
    <property type="entry name" value="HMA"/>
    <property type="match status" value="1"/>
</dbReference>
<dbReference type="GO" id="GO:0046872">
    <property type="term" value="F:metal ion binding"/>
    <property type="evidence" value="ECO:0007669"/>
    <property type="project" value="UniProtKB-KW"/>
</dbReference>
<evidence type="ECO:0000313" key="4">
    <source>
        <dbReference type="Proteomes" id="UP000000379"/>
    </source>
</evidence>
<dbReference type="Proteomes" id="UP000000379">
    <property type="component" value="Chromosome"/>
</dbReference>
<dbReference type="PANTHER" id="PTHR22814:SF287">
    <property type="entry name" value="COPPER TRANSPORT PROTEIN ATX1"/>
    <property type="match status" value="1"/>
</dbReference>
<evidence type="ECO:0000313" key="3">
    <source>
        <dbReference type="EMBL" id="ADI13669.1"/>
    </source>
</evidence>
<accession>D7CSQ2</accession>
<dbReference type="InterPro" id="IPR036163">
    <property type="entry name" value="HMA_dom_sf"/>
</dbReference>
<dbReference type="EMBL" id="CP002049">
    <property type="protein sequence ID" value="ADI13669.1"/>
    <property type="molecule type" value="Genomic_DNA"/>
</dbReference>
<keyword evidence="1" id="KW-0479">Metal-binding</keyword>
<reference evidence="4" key="1">
    <citation type="submission" date="2010-05" db="EMBL/GenBank/DDBJ databases">
        <title>The complete genome of Truepera radiovictris DSM 17093.</title>
        <authorList>
            <consortium name="US DOE Joint Genome Institute (JGI-PGF)"/>
            <person name="Lucas S."/>
            <person name="Copeland A."/>
            <person name="Lapidus A."/>
            <person name="Glavina del Rio T."/>
            <person name="Dalin E."/>
            <person name="Tice H."/>
            <person name="Bruce D."/>
            <person name="Goodwin L."/>
            <person name="Pitluck S."/>
            <person name="Kyrpides N."/>
            <person name="Mavromatis K."/>
            <person name="Ovchinnikova G."/>
            <person name="Munk A.C."/>
            <person name="Detter J.C."/>
            <person name="Han C."/>
            <person name="Tapia R."/>
            <person name="Land M."/>
            <person name="Hauser L."/>
            <person name="Markowitz V."/>
            <person name="Cheng J.-F."/>
            <person name="Hugenholtz P."/>
            <person name="Woyke T."/>
            <person name="Wu D."/>
            <person name="Tindall B."/>
            <person name="Pomrenke H.G."/>
            <person name="Brambilla E."/>
            <person name="Klenk H.-P."/>
            <person name="Eisen J.A."/>
        </authorList>
    </citation>
    <scope>NUCLEOTIDE SEQUENCE [LARGE SCALE GENOMIC DNA]</scope>
    <source>
        <strain evidence="4">DSM 17093 / CIP 108686 / LMG 22925 / RQ-24</strain>
    </source>
</reference>
<dbReference type="AlphaFoldDB" id="D7CSQ2"/>
<dbReference type="InterPro" id="IPR006121">
    <property type="entry name" value="HMA_dom"/>
</dbReference>
<dbReference type="CDD" id="cd00371">
    <property type="entry name" value="HMA"/>
    <property type="match status" value="1"/>
</dbReference>
<dbReference type="PROSITE" id="PS01047">
    <property type="entry name" value="HMA_1"/>
    <property type="match status" value="1"/>
</dbReference>
<dbReference type="STRING" id="649638.Trad_0532"/>
<reference evidence="3 4" key="2">
    <citation type="journal article" date="2011" name="Stand. Genomic Sci.">
        <title>Complete genome sequence of Truepera radiovictrix type strain (RQ-24).</title>
        <authorList>
            <person name="Ivanova N."/>
            <person name="Rohde C."/>
            <person name="Munk C."/>
            <person name="Nolan M."/>
            <person name="Lucas S."/>
            <person name="Del Rio T.G."/>
            <person name="Tice H."/>
            <person name="Deshpande S."/>
            <person name="Cheng J.F."/>
            <person name="Tapia R."/>
            <person name="Han C."/>
            <person name="Goodwin L."/>
            <person name="Pitluck S."/>
            <person name="Liolios K."/>
            <person name="Mavromatis K."/>
            <person name="Mikhailova N."/>
            <person name="Pati A."/>
            <person name="Chen A."/>
            <person name="Palaniappan K."/>
            <person name="Land M."/>
            <person name="Hauser L."/>
            <person name="Chang Y.J."/>
            <person name="Jeffries C.D."/>
            <person name="Brambilla E."/>
            <person name="Rohde M."/>
            <person name="Goker M."/>
            <person name="Tindall B.J."/>
            <person name="Woyke T."/>
            <person name="Bristow J."/>
            <person name="Eisen J.A."/>
            <person name="Markowitz V."/>
            <person name="Hugenholtz P."/>
            <person name="Kyrpides N.C."/>
            <person name="Klenk H.P."/>
            <person name="Lapidus A."/>
        </authorList>
    </citation>
    <scope>NUCLEOTIDE SEQUENCE [LARGE SCALE GENOMIC DNA]</scope>
    <source>
        <strain evidence="4">DSM 17093 / CIP 108686 / LMG 22925 / RQ-24</strain>
    </source>
</reference>
<evidence type="ECO:0000259" key="2">
    <source>
        <dbReference type="PROSITE" id="PS50846"/>
    </source>
</evidence>
<dbReference type="OrthoDB" id="9813965at2"/>
<feature type="domain" description="HMA" evidence="2">
    <location>
        <begin position="4"/>
        <end position="67"/>
    </location>
</feature>
<dbReference type="SUPFAM" id="SSF55008">
    <property type="entry name" value="HMA, heavy metal-associated domain"/>
    <property type="match status" value="1"/>
</dbReference>
<gene>
    <name evidence="3" type="ordered locus">Trad_0532</name>
</gene>
<keyword evidence="4" id="KW-1185">Reference proteome</keyword>
<dbReference type="PROSITE" id="PS50846">
    <property type="entry name" value="HMA_2"/>
    <property type="match status" value="1"/>
</dbReference>
<dbReference type="RefSeq" id="WP_013177049.1">
    <property type="nucleotide sequence ID" value="NC_014221.1"/>
</dbReference>
<evidence type="ECO:0000256" key="1">
    <source>
        <dbReference type="ARBA" id="ARBA00022723"/>
    </source>
</evidence>
<dbReference type="InterPro" id="IPR017969">
    <property type="entry name" value="Heavy-metal-associated_CS"/>
</dbReference>
<proteinExistence type="predicted"/>
<name>D7CSQ2_TRURR</name>
<sequence length="74" mass="8021">MATYKTELNIEGMTCEHCVKAVKGALERVPGVERAEVDLEAQRASVEGAADVQVLLRAVEEEGYRASLDTQTAL</sequence>
<dbReference type="HOGENOM" id="CLU_134973_6_0_0"/>
<protein>
    <submittedName>
        <fullName evidence="3">Heavy metal transport/detoxification protein</fullName>
    </submittedName>
</protein>